<accession>A0ACC1QHH0</accession>
<reference evidence="1" key="1">
    <citation type="submission" date="2022-07" db="EMBL/GenBank/DDBJ databases">
        <title>Genome Sequence of Lecanicillium saksenae.</title>
        <authorList>
            <person name="Buettner E."/>
        </authorList>
    </citation>
    <scope>NUCLEOTIDE SEQUENCE</scope>
    <source>
        <strain evidence="1">VT-O1</strain>
    </source>
</reference>
<dbReference type="Proteomes" id="UP001148737">
    <property type="component" value="Unassembled WGS sequence"/>
</dbReference>
<evidence type="ECO:0000313" key="2">
    <source>
        <dbReference type="Proteomes" id="UP001148737"/>
    </source>
</evidence>
<evidence type="ECO:0000313" key="1">
    <source>
        <dbReference type="EMBL" id="KAJ3476490.1"/>
    </source>
</evidence>
<protein>
    <submittedName>
        <fullName evidence="1">Uncharacterized protein</fullName>
    </submittedName>
</protein>
<keyword evidence="2" id="KW-1185">Reference proteome</keyword>
<proteinExistence type="predicted"/>
<sequence>MGNRTLPVCSLCAKTESACEYPTYAEKPGPKLGSTQKNRRRRSQQTAIRPLQAQHHIKGAVVPSGNSTTVTTPIPQTSSPHQSGFWSAPLGPAASVAQDDGTDTETVADPDVPTFSQIMYPSHDDHDKEQAPVSTGGLVSSDLTTDITVEAVCRRLRIPESTYHTLMTSYFEYMTVFTLFKPHSIEGKFSQMKSIVEAEALVASMFAFSARFHTSEKDKSTWNYFPAPSYFAKIAYKRIEDAFEPYDDTPPPLWLLQASVLETFYRLTRSVRSKSWRAMGNLVRLGYDLKLHLVDVDGQKRDSEGNIDIEAWSAQEEQRRCWWAIWELDVFASTIRRLPLGMNWSSTYTFLPIPDSYWFENRYQQSCYLPQDATKRWKVLLESGNTSPRAWFIAINSLMHDAQQLVYNPETTKSTMSKHQAEHLTVIANCLYCSTTSLPAGLGYLASGSTMRTSLASTS</sequence>
<organism evidence="1 2">
    <name type="scientific">Lecanicillium saksenae</name>
    <dbReference type="NCBI Taxonomy" id="468837"/>
    <lineage>
        <taxon>Eukaryota</taxon>
        <taxon>Fungi</taxon>
        <taxon>Dikarya</taxon>
        <taxon>Ascomycota</taxon>
        <taxon>Pezizomycotina</taxon>
        <taxon>Sordariomycetes</taxon>
        <taxon>Hypocreomycetidae</taxon>
        <taxon>Hypocreales</taxon>
        <taxon>Cordycipitaceae</taxon>
        <taxon>Lecanicillium</taxon>
    </lineage>
</organism>
<gene>
    <name evidence="1" type="ORF">NLG97_g9116</name>
</gene>
<name>A0ACC1QHH0_9HYPO</name>
<comment type="caution">
    <text evidence="1">The sequence shown here is derived from an EMBL/GenBank/DDBJ whole genome shotgun (WGS) entry which is preliminary data.</text>
</comment>
<dbReference type="EMBL" id="JANAKD010001789">
    <property type="protein sequence ID" value="KAJ3476490.1"/>
    <property type="molecule type" value="Genomic_DNA"/>
</dbReference>